<feature type="DNA-binding region" description="H-T-H motif" evidence="4">
    <location>
        <begin position="36"/>
        <end position="55"/>
    </location>
</feature>
<dbReference type="InterPro" id="IPR036271">
    <property type="entry name" value="Tet_transcr_reg_TetR-rel_C_sf"/>
</dbReference>
<dbReference type="PANTHER" id="PTHR30055">
    <property type="entry name" value="HTH-TYPE TRANSCRIPTIONAL REGULATOR RUTR"/>
    <property type="match status" value="1"/>
</dbReference>
<dbReference type="SUPFAM" id="SSF46689">
    <property type="entry name" value="Homeodomain-like"/>
    <property type="match status" value="1"/>
</dbReference>
<dbReference type="InterPro" id="IPR001647">
    <property type="entry name" value="HTH_TetR"/>
</dbReference>
<name>A0A4R2QVY2_9PSEU</name>
<keyword evidence="7" id="KW-1185">Reference proteome</keyword>
<dbReference type="EMBL" id="SLXQ01000003">
    <property type="protein sequence ID" value="TCP54250.1"/>
    <property type="molecule type" value="Genomic_DNA"/>
</dbReference>
<reference evidence="6 7" key="1">
    <citation type="submission" date="2019-03" db="EMBL/GenBank/DDBJ databases">
        <title>Genomic Encyclopedia of Type Strains, Phase IV (KMG-IV): sequencing the most valuable type-strain genomes for metagenomic binning, comparative biology and taxonomic classification.</title>
        <authorList>
            <person name="Goeker M."/>
        </authorList>
    </citation>
    <scope>NUCLEOTIDE SEQUENCE [LARGE SCALE GENOMIC DNA]</scope>
    <source>
        <strain evidence="6 7">DSM 45765</strain>
    </source>
</reference>
<dbReference type="SUPFAM" id="SSF48498">
    <property type="entry name" value="Tetracyclin repressor-like, C-terminal domain"/>
    <property type="match status" value="1"/>
</dbReference>
<dbReference type="Proteomes" id="UP000294911">
    <property type="component" value="Unassembled WGS sequence"/>
</dbReference>
<evidence type="ECO:0000256" key="2">
    <source>
        <dbReference type="ARBA" id="ARBA00023125"/>
    </source>
</evidence>
<dbReference type="GO" id="GO:0003700">
    <property type="term" value="F:DNA-binding transcription factor activity"/>
    <property type="evidence" value="ECO:0007669"/>
    <property type="project" value="TreeGrafter"/>
</dbReference>
<gene>
    <name evidence="6" type="ORF">EV191_103294</name>
</gene>
<evidence type="ECO:0000313" key="6">
    <source>
        <dbReference type="EMBL" id="TCP54250.1"/>
    </source>
</evidence>
<comment type="caution">
    <text evidence="6">The sequence shown here is derived from an EMBL/GenBank/DDBJ whole genome shotgun (WGS) entry which is preliminary data.</text>
</comment>
<dbReference type="OrthoDB" id="8654052at2"/>
<evidence type="ECO:0000256" key="1">
    <source>
        <dbReference type="ARBA" id="ARBA00023015"/>
    </source>
</evidence>
<dbReference type="GO" id="GO:0000976">
    <property type="term" value="F:transcription cis-regulatory region binding"/>
    <property type="evidence" value="ECO:0007669"/>
    <property type="project" value="TreeGrafter"/>
</dbReference>
<dbReference type="PROSITE" id="PS50977">
    <property type="entry name" value="HTH_TETR_2"/>
    <property type="match status" value="1"/>
</dbReference>
<dbReference type="RefSeq" id="WP_132877003.1">
    <property type="nucleotide sequence ID" value="NZ_SLXQ01000003.1"/>
</dbReference>
<dbReference type="Gene3D" id="1.10.357.10">
    <property type="entry name" value="Tetracycline Repressor, domain 2"/>
    <property type="match status" value="1"/>
</dbReference>
<feature type="domain" description="HTH tetR-type" evidence="5">
    <location>
        <begin position="15"/>
        <end position="73"/>
    </location>
</feature>
<keyword evidence="1" id="KW-0805">Transcription regulation</keyword>
<proteinExistence type="predicted"/>
<organism evidence="6 7">
    <name type="scientific">Tamaricihabitans halophyticus</name>
    <dbReference type="NCBI Taxonomy" id="1262583"/>
    <lineage>
        <taxon>Bacteria</taxon>
        <taxon>Bacillati</taxon>
        <taxon>Actinomycetota</taxon>
        <taxon>Actinomycetes</taxon>
        <taxon>Pseudonocardiales</taxon>
        <taxon>Pseudonocardiaceae</taxon>
        <taxon>Tamaricihabitans</taxon>
    </lineage>
</organism>
<dbReference type="PANTHER" id="PTHR30055:SF234">
    <property type="entry name" value="HTH-TYPE TRANSCRIPTIONAL REGULATOR BETI"/>
    <property type="match status" value="1"/>
</dbReference>
<dbReference type="Pfam" id="PF00440">
    <property type="entry name" value="TetR_N"/>
    <property type="match status" value="1"/>
</dbReference>
<accession>A0A4R2QVY2</accession>
<dbReference type="InterPro" id="IPR050109">
    <property type="entry name" value="HTH-type_TetR-like_transc_reg"/>
</dbReference>
<dbReference type="InterPro" id="IPR009057">
    <property type="entry name" value="Homeodomain-like_sf"/>
</dbReference>
<keyword evidence="2 4" id="KW-0238">DNA-binding</keyword>
<evidence type="ECO:0000256" key="3">
    <source>
        <dbReference type="ARBA" id="ARBA00023163"/>
    </source>
</evidence>
<evidence type="ECO:0000259" key="5">
    <source>
        <dbReference type="PROSITE" id="PS50977"/>
    </source>
</evidence>
<evidence type="ECO:0000256" key="4">
    <source>
        <dbReference type="PROSITE-ProRule" id="PRU00335"/>
    </source>
</evidence>
<keyword evidence="3" id="KW-0804">Transcription</keyword>
<evidence type="ECO:0000313" key="7">
    <source>
        <dbReference type="Proteomes" id="UP000294911"/>
    </source>
</evidence>
<dbReference type="AlphaFoldDB" id="A0A4R2QVY2"/>
<sequence>MSQPSSAPATSGPRARTRRAILDAAVSTLSKDVSASLGEIAKVAGVGRTTMHRYFPERSDLLIALTADADEHVNAAYERARLADGPASAALSRLCQELFELGETLQLLFNNPQLLTGTPWENDSESDPELVQLFERGRADGTLDPELDVDWAQQVFWALLYAAWMHALDSCVPKHTVLNQCLRTLTKTFGNADQGS</sequence>
<protein>
    <submittedName>
        <fullName evidence="6">TetR family transcriptional regulator</fullName>
    </submittedName>
</protein>